<proteinExistence type="predicted"/>
<reference evidence="2 3" key="1">
    <citation type="submission" date="2019-02" db="EMBL/GenBank/DDBJ databases">
        <title>Deep-cultivation of Planctomycetes and their phenomic and genomic characterization uncovers novel biology.</title>
        <authorList>
            <person name="Wiegand S."/>
            <person name="Jogler M."/>
            <person name="Boedeker C."/>
            <person name="Pinto D."/>
            <person name="Vollmers J."/>
            <person name="Rivas-Marin E."/>
            <person name="Kohn T."/>
            <person name="Peeters S.H."/>
            <person name="Heuer A."/>
            <person name="Rast P."/>
            <person name="Oberbeckmann S."/>
            <person name="Bunk B."/>
            <person name="Jeske O."/>
            <person name="Meyerdierks A."/>
            <person name="Storesund J.E."/>
            <person name="Kallscheuer N."/>
            <person name="Luecker S."/>
            <person name="Lage O.M."/>
            <person name="Pohl T."/>
            <person name="Merkel B.J."/>
            <person name="Hornburger P."/>
            <person name="Mueller R.-W."/>
            <person name="Bruemmer F."/>
            <person name="Labrenz M."/>
            <person name="Spormann A.M."/>
            <person name="Op den Camp H."/>
            <person name="Overmann J."/>
            <person name="Amann R."/>
            <person name="Jetten M.S.M."/>
            <person name="Mascher T."/>
            <person name="Medema M.H."/>
            <person name="Devos D.P."/>
            <person name="Kaster A.-K."/>
            <person name="Ovreas L."/>
            <person name="Rohde M."/>
            <person name="Galperin M.Y."/>
            <person name="Jogler C."/>
        </authorList>
    </citation>
    <scope>NUCLEOTIDE SEQUENCE [LARGE SCALE GENOMIC DNA]</scope>
    <source>
        <strain evidence="2 3">ETA_A8</strain>
    </source>
</reference>
<feature type="signal peptide" evidence="1">
    <location>
        <begin position="1"/>
        <end position="29"/>
    </location>
</feature>
<evidence type="ECO:0000256" key="1">
    <source>
        <dbReference type="SAM" id="SignalP"/>
    </source>
</evidence>
<keyword evidence="1" id="KW-0732">Signal</keyword>
<feature type="chain" id="PRO_5022228468" evidence="1">
    <location>
        <begin position="30"/>
        <end position="370"/>
    </location>
</feature>
<dbReference type="OrthoDB" id="5523615at2"/>
<dbReference type="EMBL" id="CP036274">
    <property type="protein sequence ID" value="QDU30909.1"/>
    <property type="molecule type" value="Genomic_DNA"/>
</dbReference>
<name>A0A517YKZ9_9BACT</name>
<organism evidence="2 3">
    <name type="scientific">Anatilimnocola aggregata</name>
    <dbReference type="NCBI Taxonomy" id="2528021"/>
    <lineage>
        <taxon>Bacteria</taxon>
        <taxon>Pseudomonadati</taxon>
        <taxon>Planctomycetota</taxon>
        <taxon>Planctomycetia</taxon>
        <taxon>Pirellulales</taxon>
        <taxon>Pirellulaceae</taxon>
        <taxon>Anatilimnocola</taxon>
    </lineage>
</organism>
<evidence type="ECO:0000313" key="2">
    <source>
        <dbReference type="EMBL" id="QDU30909.1"/>
    </source>
</evidence>
<accession>A0A517YKZ9</accession>
<protein>
    <submittedName>
        <fullName evidence="2">Uncharacterized protein</fullName>
    </submittedName>
</protein>
<dbReference type="PROSITE" id="PS51257">
    <property type="entry name" value="PROKAR_LIPOPROTEIN"/>
    <property type="match status" value="1"/>
</dbReference>
<dbReference type="Proteomes" id="UP000315017">
    <property type="component" value="Chromosome"/>
</dbReference>
<gene>
    <name evidence="2" type="ORF">ETAA8_60580</name>
</gene>
<keyword evidence="3" id="KW-1185">Reference proteome</keyword>
<evidence type="ECO:0000313" key="3">
    <source>
        <dbReference type="Proteomes" id="UP000315017"/>
    </source>
</evidence>
<dbReference type="AlphaFoldDB" id="A0A517YKZ9"/>
<sequence precursor="true">MFSRVDRRTWLKSTAAGSLLAACPAILFAQDPAGDCPDCGGLGFLPLKKRRPYFRVEGQGGANAAESVPHRFCPKCRGDRNEQELVDEETERLKTALENHRKWEKETGFALKRVETRHIMVHAQMPVAECVKIGQGFENLAAHLQELTGSMELTRTRPDTYEQMSLFGPEAYAHFRTVLEKLYSVDERGPSWSVSRGLSAFDHTLIPFFQESAETIKNRPPVHGVCFMGGRKQLHVATNNRAPKWLAEGFAEYCEFAALKKNLWRTVYNQKEGPTPGDWVSQLRKFAVDKNLRPWVEQVERDIRDWDARDYLQIFGMTAFLLQTEPKKFLVYVRNLRTAADPTTALEEAYGKSIANLEPECNRWLIRGGK</sequence>
<dbReference type="RefSeq" id="WP_145097180.1">
    <property type="nucleotide sequence ID" value="NZ_CP036274.1"/>
</dbReference>
<dbReference type="KEGG" id="aagg:ETAA8_60580"/>